<dbReference type="GO" id="GO:0008726">
    <property type="term" value="F:alkanesulfonate monooxygenase activity"/>
    <property type="evidence" value="ECO:0007669"/>
    <property type="project" value="TreeGrafter"/>
</dbReference>
<dbReference type="GO" id="GO:0046306">
    <property type="term" value="P:alkanesulfonate catabolic process"/>
    <property type="evidence" value="ECO:0007669"/>
    <property type="project" value="TreeGrafter"/>
</dbReference>
<feature type="domain" description="Luciferase-like" evidence="5">
    <location>
        <begin position="6"/>
        <end position="242"/>
    </location>
</feature>
<keyword evidence="1" id="KW-0285">Flavoprotein</keyword>
<dbReference type="NCBIfam" id="TIGR03621">
    <property type="entry name" value="F420_MSMEG_2516"/>
    <property type="match status" value="1"/>
</dbReference>
<reference evidence="6" key="1">
    <citation type="submission" date="2018-12" db="EMBL/GenBank/DDBJ databases">
        <title>Novel natural products biosynthetic potential of the class Ktedonobacteria.</title>
        <authorList>
            <person name="Zheng Y."/>
            <person name="Saitou A."/>
            <person name="Wang C.M."/>
            <person name="Toyoda A."/>
            <person name="Minakuchi Y."/>
            <person name="Sekiguchi Y."/>
            <person name="Ueda K."/>
            <person name="Takano H."/>
            <person name="Sakai Y."/>
            <person name="Yokota A."/>
            <person name="Yabe S."/>
        </authorList>
    </citation>
    <scope>NUCLEOTIDE SEQUENCE</scope>
    <source>
        <strain evidence="6">COM3</strain>
    </source>
</reference>
<evidence type="ECO:0000256" key="2">
    <source>
        <dbReference type="ARBA" id="ARBA00022643"/>
    </source>
</evidence>
<evidence type="ECO:0000313" key="6">
    <source>
        <dbReference type="EMBL" id="BBH87373.1"/>
    </source>
</evidence>
<evidence type="ECO:0000256" key="3">
    <source>
        <dbReference type="ARBA" id="ARBA00023002"/>
    </source>
</evidence>
<dbReference type="AlphaFoldDB" id="A0A455SFX9"/>
<dbReference type="InterPro" id="IPR011251">
    <property type="entry name" value="Luciferase-like_dom"/>
</dbReference>
<dbReference type="PANTHER" id="PTHR42847:SF4">
    <property type="entry name" value="ALKANESULFONATE MONOOXYGENASE-RELATED"/>
    <property type="match status" value="1"/>
</dbReference>
<dbReference type="EMBL" id="AP019376">
    <property type="protein sequence ID" value="BBH87373.1"/>
    <property type="molecule type" value="Genomic_DNA"/>
</dbReference>
<dbReference type="InterPro" id="IPR036661">
    <property type="entry name" value="Luciferase-like_sf"/>
</dbReference>
<keyword evidence="2" id="KW-0288">FMN</keyword>
<dbReference type="SUPFAM" id="SSF51679">
    <property type="entry name" value="Bacterial luciferase-like"/>
    <property type="match status" value="1"/>
</dbReference>
<dbReference type="PANTHER" id="PTHR42847">
    <property type="entry name" value="ALKANESULFONATE MONOOXYGENASE"/>
    <property type="match status" value="1"/>
</dbReference>
<accession>A0A455SFX9</accession>
<dbReference type="InterPro" id="IPR019923">
    <property type="entry name" value="Lucif-like_OxRdtase_MSMEG_2516"/>
</dbReference>
<evidence type="ECO:0000256" key="1">
    <source>
        <dbReference type="ARBA" id="ARBA00022630"/>
    </source>
</evidence>
<dbReference type="Gene3D" id="3.20.20.30">
    <property type="entry name" value="Luciferase-like domain"/>
    <property type="match status" value="1"/>
</dbReference>
<dbReference type="InterPro" id="IPR050172">
    <property type="entry name" value="SsuD_RutA_monooxygenase"/>
</dbReference>
<keyword evidence="3" id="KW-0560">Oxidoreductase</keyword>
<proteinExistence type="predicted"/>
<gene>
    <name evidence="6" type="ORF">KTC_21240</name>
</gene>
<sequence length="310" mass="34057">MTTRSFRFGVMIHQAQSKEELQEKAKRAEQLGYSTLLLPDHIGVPLAPVPALLAAVEATSTLRVGSYVFDNDFRHPVMLAKEAATLDILSGGRFEFGIGAGWLKSEYEQIGLSFDAGATRVERLEEAVQIMKALFTGEPVTFSGNHYTIKDLRAPLKPLQEPQLPLLIGGSGKRILSLAGREASIAAITARVVPDTIKPIVSTTTPAATQRKIEWIRQAAGERFSQIELHLTVLLTLITDDRAGTAQQFAPLAGMTAEQILESPHCLMGTVEQISEEVYRLREQYGFSYLGIYEESMEAFAPVIARLSNK</sequence>
<protein>
    <submittedName>
        <fullName evidence="6">LLM class F420-dependent oxidoreductase</fullName>
    </submittedName>
</protein>
<evidence type="ECO:0000256" key="4">
    <source>
        <dbReference type="ARBA" id="ARBA00023033"/>
    </source>
</evidence>
<evidence type="ECO:0000259" key="5">
    <source>
        <dbReference type="Pfam" id="PF00296"/>
    </source>
</evidence>
<dbReference type="Pfam" id="PF00296">
    <property type="entry name" value="Bac_luciferase"/>
    <property type="match status" value="1"/>
</dbReference>
<keyword evidence="4" id="KW-0503">Monooxygenase</keyword>
<name>A0A455SFX9_9CHLR</name>
<organism evidence="6">
    <name type="scientific">Thermosporothrix sp. COM3</name>
    <dbReference type="NCBI Taxonomy" id="2490863"/>
    <lineage>
        <taxon>Bacteria</taxon>
        <taxon>Bacillati</taxon>
        <taxon>Chloroflexota</taxon>
        <taxon>Ktedonobacteria</taxon>
        <taxon>Ktedonobacterales</taxon>
        <taxon>Thermosporotrichaceae</taxon>
        <taxon>Thermosporothrix</taxon>
    </lineage>
</organism>